<dbReference type="Proteomes" id="UP000006906">
    <property type="component" value="Chromosome 9"/>
</dbReference>
<evidence type="ECO:0000313" key="2">
    <source>
        <dbReference type="EMBL" id="PNW79467.1"/>
    </source>
</evidence>
<protein>
    <recommendedName>
        <fullName evidence="4">Nucleotide-diphospho-sugar transferase domain-containing protein</fullName>
    </recommendedName>
</protein>
<dbReference type="PaxDb" id="3055-EDP00861"/>
<feature type="signal peptide" evidence="1">
    <location>
        <begin position="1"/>
        <end position="33"/>
    </location>
</feature>
<gene>
    <name evidence="2" type="ORF">CHLRE_09g416300v5</name>
</gene>
<evidence type="ECO:0000256" key="1">
    <source>
        <dbReference type="SAM" id="SignalP"/>
    </source>
</evidence>
<dbReference type="InParanoid" id="A0A2K3DG18"/>
<keyword evidence="1" id="KW-0732">Signal</keyword>
<dbReference type="AlphaFoldDB" id="A0A2K3DG18"/>
<dbReference type="ExpressionAtlas" id="A0A2K3DG18">
    <property type="expression patterns" value="baseline"/>
</dbReference>
<proteinExistence type="predicted"/>
<keyword evidence="3" id="KW-1185">Reference proteome</keyword>
<organism evidence="2 3">
    <name type="scientific">Chlamydomonas reinhardtii</name>
    <name type="common">Chlamydomonas smithii</name>
    <dbReference type="NCBI Taxonomy" id="3055"/>
    <lineage>
        <taxon>Eukaryota</taxon>
        <taxon>Viridiplantae</taxon>
        <taxon>Chlorophyta</taxon>
        <taxon>core chlorophytes</taxon>
        <taxon>Chlorophyceae</taxon>
        <taxon>CS clade</taxon>
        <taxon>Chlamydomonadales</taxon>
        <taxon>Chlamydomonadaceae</taxon>
        <taxon>Chlamydomonas</taxon>
    </lineage>
</organism>
<accession>A0A2K3DG18</accession>
<evidence type="ECO:0000313" key="3">
    <source>
        <dbReference type="Proteomes" id="UP000006906"/>
    </source>
</evidence>
<feature type="chain" id="PRO_5014322881" description="Nucleotide-diphospho-sugar transferase domain-containing protein" evidence="1">
    <location>
        <begin position="34"/>
        <end position="713"/>
    </location>
</feature>
<dbReference type="OMA" id="WAANANI"/>
<dbReference type="Gramene" id="PNW79467">
    <property type="protein sequence ID" value="PNW79467"/>
    <property type="gene ID" value="CHLRE_09g416300v5"/>
</dbReference>
<dbReference type="RefSeq" id="XP_042921678.1">
    <property type="nucleotide sequence ID" value="XM_043066382.1"/>
</dbReference>
<sequence length="713" mass="80506">MLSTPRWGGVKSVQAIVLCLLAGEASWRISVKAEPAWRGKEALLQFNSSLPCAASGMCSIGRTKPWTGDIYPLHGLRECLAARAFRQEVILVSENRLSAGFQLVWNALEIGYDHIVLMSTKEKCQKAGRVWPQVSCIWSSQEFANSPKYMLDRHSFLPRAARLGYNVLCLDSDSMFLTDIYAYLKAPPLRDMALMALRDPAIGWLNSAIIYVQNARPDGPSVYMLAEVIDRLERWAESRDELNQRGWPSGCWEQMVMSDVLMGAVIGRPMTYGCWNRDNNVTYRDAWEGAHKRYFGYNDPGGIAITQYLKEAHWPWPEPLRDRAPGFGRGEGLYWSQVIQIPNTNGEWPAEFGGNIYGKTERGPKSKEWMGLLKADGFAIWADPEDPLQAAANAANKELFAFYPEWIGVAWDQDGMSGYWNPALYKQYGNGTNGTSPYAFAHFYRLFGAPMNKLTVRMAMNGWNWELSHLLHPRGGVFFASTEHAPIPDVLVYSPEVENREWMSHEEWDKATKALTRLAMEMGRTVVYPAPRCNVTWLGGERNNRLPLDYPLQYRYQVIPYAPRGFDDSRCMLGGYLMQGCMAARWYFAGGMFPPEYDHLVVHIRDKAAEHPVATVAAEQLARSWDSEELAKTLMAQHGGPGAGLFHPKIAEKLGAAAVPAVPATAQKPRVLIIPSVLQLTDKVGPREQLYRDHEREDFNVMSCPWIQNKPFM</sequence>
<dbReference type="GeneID" id="5722382"/>
<dbReference type="KEGG" id="cre:CHLRE_09g416300v5"/>
<dbReference type="OrthoDB" id="542379at2759"/>
<evidence type="ECO:0008006" key="4">
    <source>
        <dbReference type="Google" id="ProtNLM"/>
    </source>
</evidence>
<name>A0A2K3DG18_CHLRE</name>
<reference evidence="2 3" key="1">
    <citation type="journal article" date="2007" name="Science">
        <title>The Chlamydomonas genome reveals the evolution of key animal and plant functions.</title>
        <authorList>
            <person name="Merchant S.S."/>
            <person name="Prochnik S.E."/>
            <person name="Vallon O."/>
            <person name="Harris E.H."/>
            <person name="Karpowicz S.J."/>
            <person name="Witman G.B."/>
            <person name="Terry A."/>
            <person name="Salamov A."/>
            <person name="Fritz-Laylin L.K."/>
            <person name="Marechal-Drouard L."/>
            <person name="Marshall W.F."/>
            <person name="Qu L.H."/>
            <person name="Nelson D.R."/>
            <person name="Sanderfoot A.A."/>
            <person name="Spalding M.H."/>
            <person name="Kapitonov V.V."/>
            <person name="Ren Q."/>
            <person name="Ferris P."/>
            <person name="Lindquist E."/>
            <person name="Shapiro H."/>
            <person name="Lucas S.M."/>
            <person name="Grimwood J."/>
            <person name="Schmutz J."/>
            <person name="Cardol P."/>
            <person name="Cerutti H."/>
            <person name="Chanfreau G."/>
            <person name="Chen C.L."/>
            <person name="Cognat V."/>
            <person name="Croft M.T."/>
            <person name="Dent R."/>
            <person name="Dutcher S."/>
            <person name="Fernandez E."/>
            <person name="Fukuzawa H."/>
            <person name="Gonzalez-Ballester D."/>
            <person name="Gonzalez-Halphen D."/>
            <person name="Hallmann A."/>
            <person name="Hanikenne M."/>
            <person name="Hippler M."/>
            <person name="Inwood W."/>
            <person name="Jabbari K."/>
            <person name="Kalanon M."/>
            <person name="Kuras R."/>
            <person name="Lefebvre P.A."/>
            <person name="Lemaire S.D."/>
            <person name="Lobanov A.V."/>
            <person name="Lohr M."/>
            <person name="Manuell A."/>
            <person name="Meier I."/>
            <person name="Mets L."/>
            <person name="Mittag M."/>
            <person name="Mittelmeier T."/>
            <person name="Moroney J.V."/>
            <person name="Moseley J."/>
            <person name="Napoli C."/>
            <person name="Nedelcu A.M."/>
            <person name="Niyogi K."/>
            <person name="Novoselov S.V."/>
            <person name="Paulsen I.T."/>
            <person name="Pazour G."/>
            <person name="Purton S."/>
            <person name="Ral J.P."/>
            <person name="Riano-Pachon D.M."/>
            <person name="Riekhof W."/>
            <person name="Rymarquis L."/>
            <person name="Schroda M."/>
            <person name="Stern D."/>
            <person name="Umen J."/>
            <person name="Willows R."/>
            <person name="Wilson N."/>
            <person name="Zimmer S.L."/>
            <person name="Allmer J."/>
            <person name="Balk J."/>
            <person name="Bisova K."/>
            <person name="Chen C.J."/>
            <person name="Elias M."/>
            <person name="Gendler K."/>
            <person name="Hauser C."/>
            <person name="Lamb M.R."/>
            <person name="Ledford H."/>
            <person name="Long J.C."/>
            <person name="Minagawa J."/>
            <person name="Page M.D."/>
            <person name="Pan J."/>
            <person name="Pootakham W."/>
            <person name="Roje S."/>
            <person name="Rose A."/>
            <person name="Stahlberg E."/>
            <person name="Terauchi A.M."/>
            <person name="Yang P."/>
            <person name="Ball S."/>
            <person name="Bowler C."/>
            <person name="Dieckmann C.L."/>
            <person name="Gladyshev V.N."/>
            <person name="Green P."/>
            <person name="Jorgensen R."/>
            <person name="Mayfield S."/>
            <person name="Mueller-Roeber B."/>
            <person name="Rajamani S."/>
            <person name="Sayre R.T."/>
            <person name="Brokstein P."/>
            <person name="Dubchak I."/>
            <person name="Goodstein D."/>
            <person name="Hornick L."/>
            <person name="Huang Y.W."/>
            <person name="Jhaveri J."/>
            <person name="Luo Y."/>
            <person name="Martinez D."/>
            <person name="Ngau W.C."/>
            <person name="Otillar B."/>
            <person name="Poliakov A."/>
            <person name="Porter A."/>
            <person name="Szajkowski L."/>
            <person name="Werner G."/>
            <person name="Zhou K."/>
            <person name="Grigoriev I.V."/>
            <person name="Rokhsar D.S."/>
            <person name="Grossman A.R."/>
        </authorList>
    </citation>
    <scope>NUCLEOTIDE SEQUENCE [LARGE SCALE GENOMIC DNA]</scope>
    <source>
        <strain evidence="3">CC-503</strain>
    </source>
</reference>
<dbReference type="EMBL" id="CM008970">
    <property type="protein sequence ID" value="PNW79467.1"/>
    <property type="molecule type" value="Genomic_DNA"/>
</dbReference>